<proteinExistence type="predicted"/>
<dbReference type="AlphaFoldDB" id="A0A5C5XTQ7"/>
<name>A0A5C5XTQ7_9BACT</name>
<organism evidence="2 3">
    <name type="scientific">Posidoniimonas polymericola</name>
    <dbReference type="NCBI Taxonomy" id="2528002"/>
    <lineage>
        <taxon>Bacteria</taxon>
        <taxon>Pseudomonadati</taxon>
        <taxon>Planctomycetota</taxon>
        <taxon>Planctomycetia</taxon>
        <taxon>Pirellulales</taxon>
        <taxon>Lacipirellulaceae</taxon>
        <taxon>Posidoniimonas</taxon>
    </lineage>
</organism>
<dbReference type="PANTHER" id="PTHR45947:SF3">
    <property type="entry name" value="SULFOQUINOVOSYL TRANSFERASE SQD2"/>
    <property type="match status" value="1"/>
</dbReference>
<dbReference type="Gene3D" id="3.40.50.2000">
    <property type="entry name" value="Glycogen Phosphorylase B"/>
    <property type="match status" value="2"/>
</dbReference>
<reference evidence="2 3" key="1">
    <citation type="submission" date="2019-02" db="EMBL/GenBank/DDBJ databases">
        <title>Deep-cultivation of Planctomycetes and their phenomic and genomic characterization uncovers novel biology.</title>
        <authorList>
            <person name="Wiegand S."/>
            <person name="Jogler M."/>
            <person name="Boedeker C."/>
            <person name="Pinto D."/>
            <person name="Vollmers J."/>
            <person name="Rivas-Marin E."/>
            <person name="Kohn T."/>
            <person name="Peeters S.H."/>
            <person name="Heuer A."/>
            <person name="Rast P."/>
            <person name="Oberbeckmann S."/>
            <person name="Bunk B."/>
            <person name="Jeske O."/>
            <person name="Meyerdierks A."/>
            <person name="Storesund J.E."/>
            <person name="Kallscheuer N."/>
            <person name="Luecker S."/>
            <person name="Lage O.M."/>
            <person name="Pohl T."/>
            <person name="Merkel B.J."/>
            <person name="Hornburger P."/>
            <person name="Mueller R.-W."/>
            <person name="Bruemmer F."/>
            <person name="Labrenz M."/>
            <person name="Spormann A.M."/>
            <person name="Op Den Camp H."/>
            <person name="Overmann J."/>
            <person name="Amann R."/>
            <person name="Jetten M.S.M."/>
            <person name="Mascher T."/>
            <person name="Medema M.H."/>
            <person name="Devos D.P."/>
            <person name="Kaster A.-K."/>
            <person name="Ovreas L."/>
            <person name="Rohde M."/>
            <person name="Galperin M.Y."/>
            <person name="Jogler C."/>
        </authorList>
    </citation>
    <scope>NUCLEOTIDE SEQUENCE [LARGE SCALE GENOMIC DNA]</scope>
    <source>
        <strain evidence="2 3">Pla123a</strain>
    </source>
</reference>
<dbReference type="PANTHER" id="PTHR45947">
    <property type="entry name" value="SULFOQUINOVOSYL TRANSFERASE SQD2"/>
    <property type="match status" value="1"/>
</dbReference>
<dbReference type="Pfam" id="PF13579">
    <property type="entry name" value="Glyco_trans_4_4"/>
    <property type="match status" value="1"/>
</dbReference>
<protein>
    <submittedName>
        <fullName evidence="2">2-deoxystreptamine glucosyltransferase</fullName>
        <ecNumber evidence="2">2.4.1.284</ecNumber>
    </submittedName>
</protein>
<dbReference type="Proteomes" id="UP000318478">
    <property type="component" value="Unassembled WGS sequence"/>
</dbReference>
<gene>
    <name evidence="2" type="primary">kanF</name>
    <name evidence="2" type="ORF">Pla123a_47880</name>
</gene>
<dbReference type="InterPro" id="IPR028098">
    <property type="entry name" value="Glyco_trans_4-like_N"/>
</dbReference>
<comment type="caution">
    <text evidence="2">The sequence shown here is derived from an EMBL/GenBank/DDBJ whole genome shotgun (WGS) entry which is preliminary data.</text>
</comment>
<dbReference type="Pfam" id="PF13692">
    <property type="entry name" value="Glyco_trans_1_4"/>
    <property type="match status" value="1"/>
</dbReference>
<dbReference type="EMBL" id="SJPO01000017">
    <property type="protein sequence ID" value="TWT66264.1"/>
    <property type="molecule type" value="Genomic_DNA"/>
</dbReference>
<keyword evidence="3" id="KW-1185">Reference proteome</keyword>
<dbReference type="EC" id="2.4.1.284" evidence="2"/>
<keyword evidence="2" id="KW-0808">Transferase</keyword>
<evidence type="ECO:0000313" key="2">
    <source>
        <dbReference type="EMBL" id="TWT66264.1"/>
    </source>
</evidence>
<dbReference type="InterPro" id="IPR050194">
    <property type="entry name" value="Glycosyltransferase_grp1"/>
</dbReference>
<accession>A0A5C5XTQ7</accession>
<sequence>MRVAYVCADPGIPVFGAKGCSLHVQEILRALTARGDSVDLFAVRVGGDPPPGLESVTTHLVPVARSSSAAEREQSLASAGESLAEMLEQNGPFELVYERHALWSAAAMQWAERRGVASILEVNAPLLQEQAEHRTLVDGELARQTAALSVTSAGVVACVSDRVTEYALDLGAEQGATMVVPNGVRPDLFGQRRPRANASSPFAVGFVGSLRPWHAVDDLYLAFGMMLDAHPLADSRLLVVGDGPRRESLEELIAAQPPERQHRFQLGGAVPPAEIPGWLSRFDVAVAPYAAEGDCYFSPLKLFEYMAAGLPIVAADCGQMSEVITHGQTGLLYQPGNLCDLRDQLSLLRDDPLLAEQMGAAARQEAAGRHSWNHRLDAILHAAGLVGGCTVVG</sequence>
<evidence type="ECO:0000259" key="1">
    <source>
        <dbReference type="Pfam" id="PF13579"/>
    </source>
</evidence>
<feature type="domain" description="Glycosyltransferase subfamily 4-like N-terminal" evidence="1">
    <location>
        <begin position="19"/>
        <end position="183"/>
    </location>
</feature>
<evidence type="ECO:0000313" key="3">
    <source>
        <dbReference type="Proteomes" id="UP000318478"/>
    </source>
</evidence>
<keyword evidence="2" id="KW-0328">Glycosyltransferase</keyword>
<dbReference type="OrthoDB" id="9811902at2"/>
<dbReference type="CDD" id="cd03801">
    <property type="entry name" value="GT4_PimA-like"/>
    <property type="match status" value="1"/>
</dbReference>
<dbReference type="SUPFAM" id="SSF53756">
    <property type="entry name" value="UDP-Glycosyltransferase/glycogen phosphorylase"/>
    <property type="match status" value="1"/>
</dbReference>
<dbReference type="RefSeq" id="WP_146591688.1">
    <property type="nucleotide sequence ID" value="NZ_SJPO01000017.1"/>
</dbReference>
<dbReference type="GO" id="GO:0102318">
    <property type="term" value="F:2-deoxystreptamine glucosyltransferase activity"/>
    <property type="evidence" value="ECO:0007669"/>
    <property type="project" value="UniProtKB-EC"/>
</dbReference>